<organism evidence="1">
    <name type="scientific">bioreactor metagenome</name>
    <dbReference type="NCBI Taxonomy" id="1076179"/>
    <lineage>
        <taxon>unclassified sequences</taxon>
        <taxon>metagenomes</taxon>
        <taxon>ecological metagenomes</taxon>
    </lineage>
</organism>
<proteinExistence type="predicted"/>
<dbReference type="InterPro" id="IPR036286">
    <property type="entry name" value="LexA/Signal_pep-like_sf"/>
</dbReference>
<gene>
    <name evidence="1" type="ORF">SDC9_148460</name>
</gene>
<evidence type="ECO:0008006" key="2">
    <source>
        <dbReference type="Google" id="ProtNLM"/>
    </source>
</evidence>
<name>A0A645EKL8_9ZZZZ</name>
<comment type="caution">
    <text evidence="1">The sequence shown here is derived from an EMBL/GenBank/DDBJ whole genome shotgun (WGS) entry which is preliminary data.</text>
</comment>
<evidence type="ECO:0000313" key="1">
    <source>
        <dbReference type="EMBL" id="MPN01254.1"/>
    </source>
</evidence>
<dbReference type="EMBL" id="VSSQ01047271">
    <property type="protein sequence ID" value="MPN01254.1"/>
    <property type="molecule type" value="Genomic_DNA"/>
</dbReference>
<protein>
    <recommendedName>
        <fullName evidence="2">Peptidase S24/S26A/S26B/S26C domain-containing protein</fullName>
    </recommendedName>
</protein>
<dbReference type="SUPFAM" id="SSF51306">
    <property type="entry name" value="LexA/Signal peptidase"/>
    <property type="match status" value="1"/>
</dbReference>
<reference evidence="1" key="1">
    <citation type="submission" date="2019-08" db="EMBL/GenBank/DDBJ databases">
        <authorList>
            <person name="Kucharzyk K."/>
            <person name="Murdoch R.W."/>
            <person name="Higgins S."/>
            <person name="Loffler F."/>
        </authorList>
    </citation>
    <scope>NUCLEOTIDE SEQUENCE</scope>
</reference>
<dbReference type="GO" id="GO:0006465">
    <property type="term" value="P:signal peptide processing"/>
    <property type="evidence" value="ECO:0007669"/>
    <property type="project" value="InterPro"/>
</dbReference>
<dbReference type="InterPro" id="IPR019533">
    <property type="entry name" value="Peptidase_S26"/>
</dbReference>
<dbReference type="GO" id="GO:0004252">
    <property type="term" value="F:serine-type endopeptidase activity"/>
    <property type="evidence" value="ECO:0007669"/>
    <property type="project" value="InterPro"/>
</dbReference>
<sequence>MTEKKEKRIVASHLFFPLVKSLLGEGYDVKFTVSGISMSPLIRDNTDAVIITAINRSLKKGDIVLFESPYEKDRYILHRITRIFRGGKSLQTTGDGCLGRDMPIKTDCVIAIVNTIIRGNMIIDCSAIKWKFVFFLWRTAFPIRALLIGAINRRSRS</sequence>
<dbReference type="CDD" id="cd06530">
    <property type="entry name" value="S26_SPase_I"/>
    <property type="match status" value="1"/>
</dbReference>
<dbReference type="AlphaFoldDB" id="A0A645EKL8"/>
<accession>A0A645EKL8</accession>